<protein>
    <submittedName>
        <fullName evidence="2">Uncharacterized protein</fullName>
    </submittedName>
</protein>
<proteinExistence type="predicted"/>
<evidence type="ECO:0000313" key="3">
    <source>
        <dbReference type="Proteomes" id="UP000823775"/>
    </source>
</evidence>
<gene>
    <name evidence="2" type="ORF">HAX54_000715</name>
</gene>
<sequence>MVAFSLLMIQRCNLFFELLLVAFLLFLSFGPVEFDDGNSRTKKVRGPNLVRDIWKLPLKKIVEVSFNSHNQTVGKEGRKLASFLGIVARSPELTHLHANDWRIFYNEEKKKLLNFVRV</sequence>
<keyword evidence="1" id="KW-0732">Signal</keyword>
<reference evidence="2 3" key="1">
    <citation type="journal article" date="2021" name="BMC Genomics">
        <title>Datura genome reveals duplications of psychoactive alkaloid biosynthetic genes and high mutation rate following tissue culture.</title>
        <authorList>
            <person name="Rajewski A."/>
            <person name="Carter-House D."/>
            <person name="Stajich J."/>
            <person name="Litt A."/>
        </authorList>
    </citation>
    <scope>NUCLEOTIDE SEQUENCE [LARGE SCALE GENOMIC DNA]</scope>
    <source>
        <strain evidence="2">AR-01</strain>
    </source>
</reference>
<dbReference type="Proteomes" id="UP000823775">
    <property type="component" value="Unassembled WGS sequence"/>
</dbReference>
<evidence type="ECO:0000256" key="1">
    <source>
        <dbReference type="SAM" id="SignalP"/>
    </source>
</evidence>
<dbReference type="EMBL" id="JACEIK010001022">
    <property type="protein sequence ID" value="MCD7465164.1"/>
    <property type="molecule type" value="Genomic_DNA"/>
</dbReference>
<comment type="caution">
    <text evidence="2">The sequence shown here is derived from an EMBL/GenBank/DDBJ whole genome shotgun (WGS) entry which is preliminary data.</text>
</comment>
<feature type="chain" id="PRO_5045679755" evidence="1">
    <location>
        <begin position="35"/>
        <end position="118"/>
    </location>
</feature>
<feature type="signal peptide" evidence="1">
    <location>
        <begin position="1"/>
        <end position="34"/>
    </location>
</feature>
<organism evidence="2 3">
    <name type="scientific">Datura stramonium</name>
    <name type="common">Jimsonweed</name>
    <name type="synonym">Common thornapple</name>
    <dbReference type="NCBI Taxonomy" id="4076"/>
    <lineage>
        <taxon>Eukaryota</taxon>
        <taxon>Viridiplantae</taxon>
        <taxon>Streptophyta</taxon>
        <taxon>Embryophyta</taxon>
        <taxon>Tracheophyta</taxon>
        <taxon>Spermatophyta</taxon>
        <taxon>Magnoliopsida</taxon>
        <taxon>eudicotyledons</taxon>
        <taxon>Gunneridae</taxon>
        <taxon>Pentapetalae</taxon>
        <taxon>asterids</taxon>
        <taxon>lamiids</taxon>
        <taxon>Solanales</taxon>
        <taxon>Solanaceae</taxon>
        <taxon>Solanoideae</taxon>
        <taxon>Datureae</taxon>
        <taxon>Datura</taxon>
    </lineage>
</organism>
<name>A0ABS8T1E4_DATST</name>
<keyword evidence="3" id="KW-1185">Reference proteome</keyword>
<evidence type="ECO:0000313" key="2">
    <source>
        <dbReference type="EMBL" id="MCD7465164.1"/>
    </source>
</evidence>
<accession>A0ABS8T1E4</accession>